<protein>
    <submittedName>
        <fullName evidence="1">Uncharacterized protein</fullName>
    </submittedName>
</protein>
<evidence type="ECO:0000313" key="1">
    <source>
        <dbReference type="EMBL" id="WAQ98601.1"/>
    </source>
</evidence>
<keyword evidence="2" id="KW-1185">Reference proteome</keyword>
<sequence length="62" mass="7299">MFRKCYYLTQPAQKDVLARIAPRLVVIVWVRRYVIMYQETVLLADVSGDSTVPDVKQTFHLR</sequence>
<gene>
    <name evidence="1" type="ORF">MAR_022974</name>
</gene>
<dbReference type="EMBL" id="CP111014">
    <property type="protein sequence ID" value="WAQ98601.1"/>
    <property type="molecule type" value="Genomic_DNA"/>
</dbReference>
<accession>A0ABY7DPV2</accession>
<dbReference type="Proteomes" id="UP001164746">
    <property type="component" value="Chromosome 3"/>
</dbReference>
<evidence type="ECO:0000313" key="2">
    <source>
        <dbReference type="Proteomes" id="UP001164746"/>
    </source>
</evidence>
<reference evidence="1" key="1">
    <citation type="submission" date="2022-11" db="EMBL/GenBank/DDBJ databases">
        <title>Centuries of genome instability and evolution in soft-shell clam transmissible cancer (bioRxiv).</title>
        <authorList>
            <person name="Hart S.F.M."/>
            <person name="Yonemitsu M.A."/>
            <person name="Giersch R.M."/>
            <person name="Beal B.F."/>
            <person name="Arriagada G."/>
            <person name="Davis B.W."/>
            <person name="Ostrander E.A."/>
            <person name="Goff S.P."/>
            <person name="Metzger M.J."/>
        </authorList>
    </citation>
    <scope>NUCLEOTIDE SEQUENCE</scope>
    <source>
        <strain evidence="1">MELC-2E11</strain>
        <tissue evidence="1">Siphon/mantle</tissue>
    </source>
</reference>
<name>A0ABY7DPV2_MYAAR</name>
<organism evidence="1 2">
    <name type="scientific">Mya arenaria</name>
    <name type="common">Soft-shell clam</name>
    <dbReference type="NCBI Taxonomy" id="6604"/>
    <lineage>
        <taxon>Eukaryota</taxon>
        <taxon>Metazoa</taxon>
        <taxon>Spiralia</taxon>
        <taxon>Lophotrochozoa</taxon>
        <taxon>Mollusca</taxon>
        <taxon>Bivalvia</taxon>
        <taxon>Autobranchia</taxon>
        <taxon>Heteroconchia</taxon>
        <taxon>Euheterodonta</taxon>
        <taxon>Imparidentia</taxon>
        <taxon>Neoheterodontei</taxon>
        <taxon>Myida</taxon>
        <taxon>Myoidea</taxon>
        <taxon>Myidae</taxon>
        <taxon>Mya</taxon>
    </lineage>
</organism>
<proteinExistence type="predicted"/>